<keyword evidence="2" id="KW-1185">Reference proteome</keyword>
<evidence type="ECO:0000313" key="2">
    <source>
        <dbReference type="Proteomes" id="UP000320735"/>
    </source>
</evidence>
<dbReference type="Proteomes" id="UP000320735">
    <property type="component" value="Unassembled WGS sequence"/>
</dbReference>
<organism evidence="1 2">
    <name type="scientific">Symmachiella macrocystis</name>
    <dbReference type="NCBI Taxonomy" id="2527985"/>
    <lineage>
        <taxon>Bacteria</taxon>
        <taxon>Pseudomonadati</taxon>
        <taxon>Planctomycetota</taxon>
        <taxon>Planctomycetia</taxon>
        <taxon>Planctomycetales</taxon>
        <taxon>Planctomycetaceae</taxon>
        <taxon>Symmachiella</taxon>
    </lineage>
</organism>
<proteinExistence type="predicted"/>
<sequence>MRIDKKTKEAWVHEILNELEDTMKELGFKRASKHKYKKVVDGCESRYLFSIRHPRYGDDPHQLYVNPCVQVVHKKFLKACCEVYHEPRYLEFATLGGSLGLYIADVGNSQEWPVDDEKSAKTLVPQLLADKSSVAVPFWEHLDSLSKVLDSIERNDIWAQRTDSWKYKQVVLLFLERGIDESLQFVIENKKKFREIDIDVLRAKLLALE</sequence>
<protein>
    <submittedName>
        <fullName evidence="1">Uncharacterized protein</fullName>
    </submittedName>
</protein>
<gene>
    <name evidence="1" type="ORF">CA54_27430</name>
</gene>
<name>A0A5C6BR69_9PLAN</name>
<evidence type="ECO:0000313" key="1">
    <source>
        <dbReference type="EMBL" id="TWU13901.1"/>
    </source>
</evidence>
<dbReference type="RefSeq" id="WP_146371158.1">
    <property type="nucleotide sequence ID" value="NZ_SJPP01000001.1"/>
</dbReference>
<accession>A0A5C6BR69</accession>
<dbReference type="OrthoDB" id="296656at2"/>
<comment type="caution">
    <text evidence="1">The sequence shown here is derived from an EMBL/GenBank/DDBJ whole genome shotgun (WGS) entry which is preliminary data.</text>
</comment>
<dbReference type="EMBL" id="SJPP01000001">
    <property type="protein sequence ID" value="TWU13901.1"/>
    <property type="molecule type" value="Genomic_DNA"/>
</dbReference>
<dbReference type="AlphaFoldDB" id="A0A5C6BR69"/>
<reference evidence="1 2" key="1">
    <citation type="submission" date="2019-02" db="EMBL/GenBank/DDBJ databases">
        <title>Deep-cultivation of Planctomycetes and their phenomic and genomic characterization uncovers novel biology.</title>
        <authorList>
            <person name="Wiegand S."/>
            <person name="Jogler M."/>
            <person name="Boedeker C."/>
            <person name="Pinto D."/>
            <person name="Vollmers J."/>
            <person name="Rivas-Marin E."/>
            <person name="Kohn T."/>
            <person name="Peeters S.H."/>
            <person name="Heuer A."/>
            <person name="Rast P."/>
            <person name="Oberbeckmann S."/>
            <person name="Bunk B."/>
            <person name="Jeske O."/>
            <person name="Meyerdierks A."/>
            <person name="Storesund J.E."/>
            <person name="Kallscheuer N."/>
            <person name="Luecker S."/>
            <person name="Lage O.M."/>
            <person name="Pohl T."/>
            <person name="Merkel B.J."/>
            <person name="Hornburger P."/>
            <person name="Mueller R.-W."/>
            <person name="Bruemmer F."/>
            <person name="Labrenz M."/>
            <person name="Spormann A.M."/>
            <person name="Op Den Camp H."/>
            <person name="Overmann J."/>
            <person name="Amann R."/>
            <person name="Jetten M.S.M."/>
            <person name="Mascher T."/>
            <person name="Medema M.H."/>
            <person name="Devos D.P."/>
            <person name="Kaster A.-K."/>
            <person name="Ovreas L."/>
            <person name="Rohde M."/>
            <person name="Galperin M.Y."/>
            <person name="Jogler C."/>
        </authorList>
    </citation>
    <scope>NUCLEOTIDE SEQUENCE [LARGE SCALE GENOMIC DNA]</scope>
    <source>
        <strain evidence="1 2">CA54</strain>
    </source>
</reference>